<reference evidence="2 3" key="1">
    <citation type="submission" date="2017-11" db="EMBL/GenBank/DDBJ databases">
        <title>Genomic Encyclopedia of Archaeal and Bacterial Type Strains, Phase II (KMG-II): From Individual Species to Whole Genera.</title>
        <authorList>
            <person name="Goeker M."/>
        </authorList>
    </citation>
    <scope>NUCLEOTIDE SEQUENCE [LARGE SCALE GENOMIC DNA]</scope>
    <source>
        <strain evidence="2 3">DSM 27763</strain>
    </source>
</reference>
<dbReference type="GO" id="GO:0016787">
    <property type="term" value="F:hydrolase activity"/>
    <property type="evidence" value="ECO:0007669"/>
    <property type="project" value="UniProtKB-KW"/>
</dbReference>
<protein>
    <submittedName>
        <fullName evidence="2">Alpha/beta hydrolase family protein</fullName>
    </submittedName>
</protein>
<dbReference type="PANTHER" id="PTHR37017">
    <property type="entry name" value="AB HYDROLASE-1 DOMAIN-CONTAINING PROTEIN-RELATED"/>
    <property type="match status" value="1"/>
</dbReference>
<dbReference type="AlphaFoldDB" id="A0A2M9BHR3"/>
<dbReference type="InterPro" id="IPR000073">
    <property type="entry name" value="AB_hydrolase_1"/>
</dbReference>
<dbReference type="Gene3D" id="3.40.50.1820">
    <property type="entry name" value="alpha/beta hydrolase"/>
    <property type="match status" value="1"/>
</dbReference>
<name>A0A2M9BHR3_9ACTN</name>
<keyword evidence="2" id="KW-0378">Hydrolase</keyword>
<dbReference type="SUPFAM" id="SSF53474">
    <property type="entry name" value="alpha/beta-Hydrolases"/>
    <property type="match status" value="1"/>
</dbReference>
<dbReference type="PANTHER" id="PTHR37017:SF11">
    <property type="entry name" value="ESTERASE_LIPASE_THIOESTERASE DOMAIN-CONTAINING PROTEIN"/>
    <property type="match status" value="1"/>
</dbReference>
<accession>A0A2M9BHR3</accession>
<feature type="domain" description="AB hydrolase-1" evidence="1">
    <location>
        <begin position="4"/>
        <end position="233"/>
    </location>
</feature>
<dbReference type="RefSeq" id="WP_157805116.1">
    <property type="nucleotide sequence ID" value="NZ_PGEZ01000001.1"/>
</dbReference>
<evidence type="ECO:0000259" key="1">
    <source>
        <dbReference type="Pfam" id="PF12697"/>
    </source>
</evidence>
<evidence type="ECO:0000313" key="3">
    <source>
        <dbReference type="Proteomes" id="UP000230842"/>
    </source>
</evidence>
<proteinExistence type="predicted"/>
<sequence length="247" mass="26696">MRTVLVPGAWMGSWIWQPTVQSLRGRGIDAESITLRGLEPGLRDADVAAVRLDDHVQQLVQHVEEQARPAVLVSHSYSGVVTAAAADRLGQRVIGLVHLGAFIPGPGRSLLDDWGSSDTDRDQERADIAAAGDLWLAPTREMLDHETDLAPGDRDVLAARFTAHPGRTVLDPAELAASVEQQPSTYVVLAPNGATDEAWNDAPRVARTASGWRRRHLVSGHWPMVSAFDATVDLLAEEIGHYADSEG</sequence>
<evidence type="ECO:0000313" key="2">
    <source>
        <dbReference type="EMBL" id="PJJ57488.1"/>
    </source>
</evidence>
<dbReference type="Proteomes" id="UP000230842">
    <property type="component" value="Unassembled WGS sequence"/>
</dbReference>
<gene>
    <name evidence="2" type="ORF">CLV56_1721</name>
</gene>
<dbReference type="Pfam" id="PF12697">
    <property type="entry name" value="Abhydrolase_6"/>
    <property type="match status" value="1"/>
</dbReference>
<keyword evidence="3" id="KW-1185">Reference proteome</keyword>
<dbReference type="InterPro" id="IPR052897">
    <property type="entry name" value="Sec-Metab_Biosynth_Hydrolase"/>
</dbReference>
<dbReference type="EMBL" id="PGEZ01000001">
    <property type="protein sequence ID" value="PJJ57488.1"/>
    <property type="molecule type" value="Genomic_DNA"/>
</dbReference>
<organism evidence="2 3">
    <name type="scientific">Mumia flava</name>
    <dbReference type="NCBI Taxonomy" id="1348852"/>
    <lineage>
        <taxon>Bacteria</taxon>
        <taxon>Bacillati</taxon>
        <taxon>Actinomycetota</taxon>
        <taxon>Actinomycetes</taxon>
        <taxon>Propionibacteriales</taxon>
        <taxon>Nocardioidaceae</taxon>
        <taxon>Mumia</taxon>
    </lineage>
</organism>
<comment type="caution">
    <text evidence="2">The sequence shown here is derived from an EMBL/GenBank/DDBJ whole genome shotgun (WGS) entry which is preliminary data.</text>
</comment>
<dbReference type="InterPro" id="IPR029058">
    <property type="entry name" value="AB_hydrolase_fold"/>
</dbReference>
<dbReference type="OrthoDB" id="9773549at2"/>